<sequence>MSNPDPTRHRGIFAPVLTPFYDNLEPDIEAFVAHCKLLLASDVGLAIFGTNSEASSLSFGEKIELIDALIAAGIDPARIMSGTGSCSLKETIALTRHSIDAGVTSVLMLPPFFYKNVSEDGVFAFYSAVVEAVGDRRLGVYLYHIPALSGVPVTPTLIERLRKRYPSTILGVKDSTGDWENTRTLLTLFGNDGFDVFPASEALLLDALALGGAGCISATANLNPAVLSALYRMGPGGAPNALRDAAFAVRRAFQQLPMIPAMKAVKALRTGHRGWKNVRPPLTGLSGVNVEPLVSLLEAAEETTSVPAGALPASAGR</sequence>
<dbReference type="PIRSF" id="PIRSF001365">
    <property type="entry name" value="DHDPS"/>
    <property type="match status" value="1"/>
</dbReference>
<evidence type="ECO:0000256" key="2">
    <source>
        <dbReference type="PIRNR" id="PIRNR001365"/>
    </source>
</evidence>
<proteinExistence type="inferred from homology"/>
<dbReference type="CDD" id="cd00408">
    <property type="entry name" value="DHDPS-like"/>
    <property type="match status" value="1"/>
</dbReference>
<dbReference type="SMART" id="SM01130">
    <property type="entry name" value="DHDPS"/>
    <property type="match status" value="1"/>
</dbReference>
<comment type="similarity">
    <text evidence="2">Belongs to the DapA family.</text>
</comment>
<dbReference type="PRINTS" id="PR00146">
    <property type="entry name" value="DHPICSNTHASE"/>
</dbReference>
<evidence type="ECO:0000256" key="1">
    <source>
        <dbReference type="ARBA" id="ARBA00023239"/>
    </source>
</evidence>
<comment type="caution">
    <text evidence="3">The sequence shown here is derived from an EMBL/GenBank/DDBJ whole genome shotgun (WGS) entry which is preliminary data.</text>
</comment>
<evidence type="ECO:0000313" key="3">
    <source>
        <dbReference type="EMBL" id="PVX85930.1"/>
    </source>
</evidence>
<dbReference type="PANTHER" id="PTHR12128">
    <property type="entry name" value="DIHYDRODIPICOLINATE SYNTHASE"/>
    <property type="match status" value="1"/>
</dbReference>
<dbReference type="InterPro" id="IPR013785">
    <property type="entry name" value="Aldolase_TIM"/>
</dbReference>
<dbReference type="RefSeq" id="WP_116610412.1">
    <property type="nucleotide sequence ID" value="NZ_QEOB01000003.1"/>
</dbReference>
<keyword evidence="4" id="KW-1185">Reference proteome</keyword>
<reference evidence="3 4" key="1">
    <citation type="submission" date="2018-05" db="EMBL/GenBank/DDBJ databases">
        <title>Genomic Encyclopedia of Type Strains, Phase IV (KMG-V): Genome sequencing to study the core and pangenomes of soil and plant-associated prokaryotes.</title>
        <authorList>
            <person name="Whitman W."/>
        </authorList>
    </citation>
    <scope>NUCLEOTIDE SEQUENCE [LARGE SCALE GENOMIC DNA]</scope>
    <source>
        <strain evidence="3 4">SCZa-39</strain>
    </source>
</reference>
<dbReference type="Proteomes" id="UP000245712">
    <property type="component" value="Unassembled WGS sequence"/>
</dbReference>
<protein>
    <submittedName>
        <fullName evidence="3">4-hydroxy-tetrahydrodipicolinate synthase</fullName>
    </submittedName>
</protein>
<dbReference type="EMBL" id="QEOB01000003">
    <property type="protein sequence ID" value="PVX85930.1"/>
    <property type="molecule type" value="Genomic_DNA"/>
</dbReference>
<keyword evidence="1 2" id="KW-0456">Lyase</keyword>
<dbReference type="PANTHER" id="PTHR12128:SF67">
    <property type="entry name" value="BLR3884 PROTEIN"/>
    <property type="match status" value="1"/>
</dbReference>
<accession>A0ABX5KWQ3</accession>
<gene>
    <name evidence="3" type="ORF">C7402_103508</name>
</gene>
<dbReference type="SUPFAM" id="SSF51569">
    <property type="entry name" value="Aldolase"/>
    <property type="match status" value="1"/>
</dbReference>
<dbReference type="Pfam" id="PF00701">
    <property type="entry name" value="DHDPS"/>
    <property type="match status" value="1"/>
</dbReference>
<name>A0ABX5KWQ3_9BURK</name>
<dbReference type="InterPro" id="IPR002220">
    <property type="entry name" value="DapA-like"/>
</dbReference>
<dbReference type="Gene3D" id="3.20.20.70">
    <property type="entry name" value="Aldolase class I"/>
    <property type="match status" value="1"/>
</dbReference>
<organism evidence="3 4">
    <name type="scientific">Paraburkholderia unamae</name>
    <dbReference type="NCBI Taxonomy" id="219649"/>
    <lineage>
        <taxon>Bacteria</taxon>
        <taxon>Pseudomonadati</taxon>
        <taxon>Pseudomonadota</taxon>
        <taxon>Betaproteobacteria</taxon>
        <taxon>Burkholderiales</taxon>
        <taxon>Burkholderiaceae</taxon>
        <taxon>Paraburkholderia</taxon>
    </lineage>
</organism>
<evidence type="ECO:0000313" key="4">
    <source>
        <dbReference type="Proteomes" id="UP000245712"/>
    </source>
</evidence>